<feature type="coiled-coil region" evidence="18">
    <location>
        <begin position="91"/>
        <end position="209"/>
    </location>
</feature>
<gene>
    <name evidence="21" type="primary">TNIP2</name>
</gene>
<feature type="coiled-coil region" evidence="18">
    <location>
        <begin position="345"/>
        <end position="414"/>
    </location>
</feature>
<evidence type="ECO:0000256" key="11">
    <source>
        <dbReference type="ARBA" id="ARBA00023163"/>
    </source>
</evidence>
<evidence type="ECO:0000256" key="7">
    <source>
        <dbReference type="ARBA" id="ARBA00022833"/>
    </source>
</evidence>
<dbReference type="AlphaFoldDB" id="A0A8D0L9W4"/>
<keyword evidence="22" id="KW-1185">Reference proteome</keyword>
<dbReference type="PANTHER" id="PTHR31882">
    <property type="entry name" value="TNFAIP3-INTERACTING PROTEIN COILED COIL FAMILY MEMBER"/>
    <property type="match status" value="1"/>
</dbReference>
<dbReference type="GeneTree" id="ENSGT00510000046908"/>
<evidence type="ECO:0000256" key="17">
    <source>
        <dbReference type="PROSITE-ProRule" id="PRU01142"/>
    </source>
</evidence>
<evidence type="ECO:0000256" key="19">
    <source>
        <dbReference type="SAM" id="MobiDB-lite"/>
    </source>
</evidence>
<dbReference type="GO" id="GO:0071222">
    <property type="term" value="P:cellular response to lipopolysaccharide"/>
    <property type="evidence" value="ECO:0007669"/>
    <property type="project" value="TreeGrafter"/>
</dbReference>
<name>A0A8D0L9W4_SPHPU</name>
<accession>A0A8D0L9W4</accession>
<dbReference type="Gene3D" id="1.20.5.990">
    <property type="entry name" value="Nemo cc2-lz domain - 1d5 darpin complex"/>
    <property type="match status" value="1"/>
</dbReference>
<evidence type="ECO:0000256" key="6">
    <source>
        <dbReference type="ARBA" id="ARBA00022771"/>
    </source>
</evidence>
<keyword evidence="7" id="KW-0862">Zinc</keyword>
<feature type="coiled-coil region" evidence="18">
    <location>
        <begin position="39"/>
        <end position="66"/>
    </location>
</feature>
<evidence type="ECO:0000256" key="10">
    <source>
        <dbReference type="ARBA" id="ARBA00023054"/>
    </source>
</evidence>
<evidence type="ECO:0000256" key="3">
    <source>
        <dbReference type="ARBA" id="ARBA00022553"/>
    </source>
</evidence>
<dbReference type="Pfam" id="PF12180">
    <property type="entry name" value="EABR"/>
    <property type="match status" value="1"/>
</dbReference>
<proteinExistence type="predicted"/>
<reference evidence="21" key="2">
    <citation type="submission" date="2025-09" db="UniProtKB">
        <authorList>
            <consortium name="Ensembl"/>
        </authorList>
    </citation>
    <scope>IDENTIFICATION</scope>
</reference>
<dbReference type="GO" id="GO:0008270">
    <property type="term" value="F:zinc ion binding"/>
    <property type="evidence" value="ECO:0007669"/>
    <property type="project" value="UniProtKB-KW"/>
</dbReference>
<feature type="region of interest" description="Disordered" evidence="19">
    <location>
        <begin position="448"/>
        <end position="483"/>
    </location>
</feature>
<comment type="function">
    <text evidence="13">Inhibits NF-kappa-B activation by blocking the interaction of RIPK1 with its downstream effector NEMO/IKBKG. Forms a ternary complex with NFKB1 and MAP3K8 but appears to function upstream of MAP3K8 in the TLR4 signaling pathway that regulates MAP3K8 activation. Involved in activation of the MEK/ERK signaling pathway during innate immune response; this function seems to be stimulus- and cell type specific. Required for stability of MAP3K8. Involved in regulation of apoptosis in endothelial cells; promotes TEK agonist-stimulated endothelial survival. May act as transcriptional coactivator when translocated to the nucleus. Enhances CHUK-mediated NF-kappa-B activation involving NF-kappa-B p50-p65 and p50-c-Rel complexes.</text>
</comment>
<evidence type="ECO:0000256" key="8">
    <source>
        <dbReference type="ARBA" id="ARBA00022843"/>
    </source>
</evidence>
<dbReference type="Proteomes" id="UP000694392">
    <property type="component" value="Unplaced"/>
</dbReference>
<dbReference type="FunFam" id="1.20.5.990:FF:000005">
    <property type="entry name" value="TNFAIP3 interacting protein 2"/>
    <property type="match status" value="1"/>
</dbReference>
<sequence>MRLAGLFPLQELEQQQQLHSLPEAMYSRSEGSSGSSSSKDPLMARFKQLEETLEKLHRENKSLRSKVPRYNTLCTLYNESGQQLRHFHQQLSAKEATIQALRSTLAKAQATHLGAAQEGEQLVEPANSLVESLVDQLSHLKQQLRDSERISQPRVEALSQEVQRLNQQLQERDGEMQKIISQPQYEKEREILQLQRKLAEKEKVQATSEVLCRSLTDETYQLQRKLASTAEMCQQLAKCLEERKRETPPERSTQLQLPDSDASAQGTICKLQEENRTLTQKVIHVEDLNAKWQKYDASREEYVKQLHRQLKELKLQPECQQDAVPGQTNGELMMQKEILRLNRLLEGKMNEHAVLKQELENVKKARESGNERIQMLEQQVLVYKDDFMSEREDRERAQSKIQELEAEIACLQHQLNSRQEPRDTASNFRVHVSNQQHMYVRTNVEHLQGSSPDQAGVRRGASQSEQVAAAADSENSGSDRRGQGELQCPHCMRFFSDEHSEEFLRHVAECCQ</sequence>
<feature type="domain" description="CCHC NOA-type" evidence="20">
    <location>
        <begin position="480"/>
        <end position="512"/>
    </location>
</feature>
<keyword evidence="10 18" id="KW-0175">Coiled coil</keyword>
<dbReference type="Ensembl" id="ENSSPUT00000019456.1">
    <property type="protein sequence ID" value="ENSSPUP00000018267.1"/>
    <property type="gene ID" value="ENSSPUG00000014113.1"/>
</dbReference>
<keyword evidence="12" id="KW-0395">Inflammatory response</keyword>
<keyword evidence="8" id="KW-0832">Ubl conjugation</keyword>
<evidence type="ECO:0000256" key="4">
    <source>
        <dbReference type="ARBA" id="ARBA00022703"/>
    </source>
</evidence>
<dbReference type="GO" id="GO:0006954">
    <property type="term" value="P:inflammatory response"/>
    <property type="evidence" value="ECO:0007669"/>
    <property type="project" value="UniProtKB-KW"/>
</dbReference>
<evidence type="ECO:0000313" key="22">
    <source>
        <dbReference type="Proteomes" id="UP000694392"/>
    </source>
</evidence>
<evidence type="ECO:0000256" key="13">
    <source>
        <dbReference type="ARBA" id="ARBA00055998"/>
    </source>
</evidence>
<evidence type="ECO:0000256" key="5">
    <source>
        <dbReference type="ARBA" id="ARBA00022723"/>
    </source>
</evidence>
<evidence type="ECO:0000313" key="21">
    <source>
        <dbReference type="Ensembl" id="ENSSPUP00000018267.1"/>
    </source>
</evidence>
<dbReference type="GO" id="GO:0005829">
    <property type="term" value="C:cytosol"/>
    <property type="evidence" value="ECO:0007669"/>
    <property type="project" value="Ensembl"/>
</dbReference>
<dbReference type="GO" id="GO:0034138">
    <property type="term" value="P:toll-like receptor 3 signaling pathway"/>
    <property type="evidence" value="ECO:0007669"/>
    <property type="project" value="TreeGrafter"/>
</dbReference>
<dbReference type="PROSITE" id="PS51801">
    <property type="entry name" value="ZF_CCHC_NOA"/>
    <property type="match status" value="1"/>
</dbReference>
<dbReference type="GO" id="GO:2000352">
    <property type="term" value="P:negative regulation of endothelial cell apoptotic process"/>
    <property type="evidence" value="ECO:0007669"/>
    <property type="project" value="Ensembl"/>
</dbReference>
<keyword evidence="5" id="KW-0479">Metal-binding</keyword>
<comment type="subunit">
    <text evidence="14">Interacts with STK11/LKB1, TNFAIP3, IKBKG, NFKB1, MAP3K8, TEK, RIPK1, CHUK, IKBKB and SMARCD1. Interacts with polyubiquitin.</text>
</comment>
<dbReference type="PANTHER" id="PTHR31882:SF6">
    <property type="entry name" value="TNFAIP3-INTERACTING PROTEIN 2"/>
    <property type="match status" value="1"/>
</dbReference>
<keyword evidence="9" id="KW-0805">Transcription regulation</keyword>
<dbReference type="GO" id="GO:0034134">
    <property type="term" value="P:toll-like receptor 2 signaling pathway"/>
    <property type="evidence" value="ECO:0007669"/>
    <property type="project" value="TreeGrafter"/>
</dbReference>
<keyword evidence="2" id="KW-0963">Cytoplasm</keyword>
<dbReference type="OMA" id="PTERSNQ"/>
<keyword evidence="6 17" id="KW-0863">Zinc-finger</keyword>
<dbReference type="InterPro" id="IPR022008">
    <property type="entry name" value="EABR"/>
</dbReference>
<dbReference type="GO" id="GO:0005654">
    <property type="term" value="C:nucleoplasm"/>
    <property type="evidence" value="ECO:0007669"/>
    <property type="project" value="Ensembl"/>
</dbReference>
<reference evidence="21" key="1">
    <citation type="submission" date="2025-08" db="UniProtKB">
        <authorList>
            <consortium name="Ensembl"/>
        </authorList>
    </citation>
    <scope>IDENTIFICATION</scope>
</reference>
<evidence type="ECO:0000256" key="15">
    <source>
        <dbReference type="ARBA" id="ARBA00073020"/>
    </source>
</evidence>
<dbReference type="GO" id="GO:0070530">
    <property type="term" value="F:K63-linked polyubiquitin modification-dependent protein binding"/>
    <property type="evidence" value="ECO:0007669"/>
    <property type="project" value="InterPro"/>
</dbReference>
<organism evidence="21 22">
    <name type="scientific">Sphenodon punctatus</name>
    <name type="common">Tuatara</name>
    <name type="synonym">Hatteria punctata</name>
    <dbReference type="NCBI Taxonomy" id="8508"/>
    <lineage>
        <taxon>Eukaryota</taxon>
        <taxon>Metazoa</taxon>
        <taxon>Chordata</taxon>
        <taxon>Craniata</taxon>
        <taxon>Vertebrata</taxon>
        <taxon>Euteleostomi</taxon>
        <taxon>Lepidosauria</taxon>
        <taxon>Sphenodontia</taxon>
        <taxon>Sphenodontidae</taxon>
        <taxon>Sphenodon</taxon>
    </lineage>
</organism>
<dbReference type="GO" id="GO:0019901">
    <property type="term" value="F:protein kinase binding"/>
    <property type="evidence" value="ECO:0007669"/>
    <property type="project" value="Ensembl"/>
</dbReference>
<keyword evidence="3" id="KW-0597">Phosphoprotein</keyword>
<evidence type="ECO:0000256" key="12">
    <source>
        <dbReference type="ARBA" id="ARBA00023198"/>
    </source>
</evidence>
<evidence type="ECO:0000259" key="20">
    <source>
        <dbReference type="PROSITE" id="PS51801"/>
    </source>
</evidence>
<dbReference type="InterPro" id="IPR034735">
    <property type="entry name" value="NEMO_ZF"/>
</dbReference>
<keyword evidence="4" id="KW-0053">Apoptosis</keyword>
<comment type="subcellular location">
    <subcellularLocation>
        <location evidence="1">Cytoplasm</location>
    </subcellularLocation>
</comment>
<protein>
    <recommendedName>
        <fullName evidence="15">TNFAIP3-interacting protein 2</fullName>
    </recommendedName>
    <alternativeName>
        <fullName evidence="16">A20-binding inhibitor of NF-kappa-B activation 2</fullName>
    </alternativeName>
</protein>
<keyword evidence="11" id="KW-0804">Transcription</keyword>
<evidence type="ECO:0000256" key="2">
    <source>
        <dbReference type="ARBA" id="ARBA00022490"/>
    </source>
</evidence>
<evidence type="ECO:0000256" key="1">
    <source>
        <dbReference type="ARBA" id="ARBA00004496"/>
    </source>
</evidence>
<evidence type="ECO:0000256" key="16">
    <source>
        <dbReference type="ARBA" id="ARBA00079469"/>
    </source>
</evidence>
<dbReference type="GO" id="GO:0045944">
    <property type="term" value="P:positive regulation of transcription by RNA polymerase II"/>
    <property type="evidence" value="ECO:0007669"/>
    <property type="project" value="Ensembl"/>
</dbReference>
<dbReference type="GO" id="GO:0043123">
    <property type="term" value="P:positive regulation of canonical NF-kappaB signal transduction"/>
    <property type="evidence" value="ECO:0007669"/>
    <property type="project" value="Ensembl"/>
</dbReference>
<evidence type="ECO:0000256" key="9">
    <source>
        <dbReference type="ARBA" id="ARBA00023015"/>
    </source>
</evidence>
<evidence type="ECO:0000256" key="14">
    <source>
        <dbReference type="ARBA" id="ARBA00063508"/>
    </source>
</evidence>
<dbReference type="GO" id="GO:0006915">
    <property type="term" value="P:apoptotic process"/>
    <property type="evidence" value="ECO:0007669"/>
    <property type="project" value="UniProtKB-KW"/>
</dbReference>
<evidence type="ECO:0000256" key="18">
    <source>
        <dbReference type="SAM" id="Coils"/>
    </source>
</evidence>